<dbReference type="InterPro" id="IPR003779">
    <property type="entry name" value="CMD-like"/>
</dbReference>
<comment type="caution">
    <text evidence="2">The sequence shown here is derived from an EMBL/GenBank/DDBJ whole genome shotgun (WGS) entry which is preliminary data.</text>
</comment>
<dbReference type="NCBIfam" id="TIGR00778">
    <property type="entry name" value="ahpD_dom"/>
    <property type="match status" value="1"/>
</dbReference>
<dbReference type="SUPFAM" id="SSF69118">
    <property type="entry name" value="AhpD-like"/>
    <property type="match status" value="1"/>
</dbReference>
<dbReference type="Proteomes" id="UP001549167">
    <property type="component" value="Unassembled WGS sequence"/>
</dbReference>
<gene>
    <name evidence="2" type="ORF">ABID56_000349</name>
</gene>
<evidence type="ECO:0000313" key="3">
    <source>
        <dbReference type="Proteomes" id="UP001549167"/>
    </source>
</evidence>
<keyword evidence="3" id="KW-1185">Reference proteome</keyword>
<dbReference type="PANTHER" id="PTHR33930:SF2">
    <property type="entry name" value="BLR3452 PROTEIN"/>
    <property type="match status" value="1"/>
</dbReference>
<evidence type="ECO:0000313" key="2">
    <source>
        <dbReference type="EMBL" id="MET3682270.1"/>
    </source>
</evidence>
<proteinExistence type="predicted"/>
<accession>A0ABV2KUL8</accession>
<dbReference type="InterPro" id="IPR004675">
    <property type="entry name" value="AhpD_core"/>
</dbReference>
<sequence>MEQNKFEDILLNVKEKTHALETKLPHLTKHYYSFTESAFKPDELDAKTKQLMALSIAVYTHDRYCIVYHAKGAVDQKATEQEVLEAIGVAVGLGGGAAWSQAVTFAHDAYLHFVSK</sequence>
<organism evidence="2 3">
    <name type="scientific">Alkalibacillus flavidus</name>
    <dbReference type="NCBI Taxonomy" id="546021"/>
    <lineage>
        <taxon>Bacteria</taxon>
        <taxon>Bacillati</taxon>
        <taxon>Bacillota</taxon>
        <taxon>Bacilli</taxon>
        <taxon>Bacillales</taxon>
        <taxon>Bacillaceae</taxon>
        <taxon>Alkalibacillus</taxon>
    </lineage>
</organism>
<dbReference type="PANTHER" id="PTHR33930">
    <property type="entry name" value="ALKYL HYDROPEROXIDE REDUCTASE AHPD"/>
    <property type="match status" value="1"/>
</dbReference>
<protein>
    <submittedName>
        <fullName evidence="2">AhpD family alkylhydroperoxidase</fullName>
    </submittedName>
</protein>
<dbReference type="Pfam" id="PF02627">
    <property type="entry name" value="CMD"/>
    <property type="match status" value="1"/>
</dbReference>
<evidence type="ECO:0000259" key="1">
    <source>
        <dbReference type="Pfam" id="PF02627"/>
    </source>
</evidence>
<dbReference type="InterPro" id="IPR029032">
    <property type="entry name" value="AhpD-like"/>
</dbReference>
<name>A0ABV2KUL8_9BACI</name>
<dbReference type="Gene3D" id="1.20.1290.10">
    <property type="entry name" value="AhpD-like"/>
    <property type="match status" value="1"/>
</dbReference>
<dbReference type="EMBL" id="JBEPMX010000001">
    <property type="protein sequence ID" value="MET3682270.1"/>
    <property type="molecule type" value="Genomic_DNA"/>
</dbReference>
<feature type="domain" description="Carboxymuconolactone decarboxylase-like" evidence="1">
    <location>
        <begin position="25"/>
        <end position="107"/>
    </location>
</feature>
<reference evidence="2 3" key="1">
    <citation type="submission" date="2024-06" db="EMBL/GenBank/DDBJ databases">
        <title>Genomic Encyclopedia of Type Strains, Phase IV (KMG-IV): sequencing the most valuable type-strain genomes for metagenomic binning, comparative biology and taxonomic classification.</title>
        <authorList>
            <person name="Goeker M."/>
        </authorList>
    </citation>
    <scope>NUCLEOTIDE SEQUENCE [LARGE SCALE GENOMIC DNA]</scope>
    <source>
        <strain evidence="2 3">DSM 23520</strain>
    </source>
</reference>
<dbReference type="RefSeq" id="WP_354218770.1">
    <property type="nucleotide sequence ID" value="NZ_JBEPMX010000001.1"/>
</dbReference>